<feature type="domain" description="Nitroreductase" evidence="3">
    <location>
        <begin position="8"/>
        <end position="157"/>
    </location>
</feature>
<keyword evidence="5" id="KW-1185">Reference proteome</keyword>
<reference evidence="4 5" key="1">
    <citation type="submission" date="2016-06" db="EMBL/GenBank/DDBJ databases">
        <authorList>
            <person name="Kjaerup R.B."/>
            <person name="Dalgaard T.S."/>
            <person name="Juul-Madsen H.R."/>
        </authorList>
    </citation>
    <scope>NUCLEOTIDE SEQUENCE [LARGE SCALE GENOMIC DNA]</scope>
    <source>
        <strain evidence="4 5">373-A1</strain>
    </source>
</reference>
<evidence type="ECO:0000256" key="2">
    <source>
        <dbReference type="ARBA" id="ARBA00023002"/>
    </source>
</evidence>
<dbReference type="PANTHER" id="PTHR43673">
    <property type="entry name" value="NAD(P)H NITROREDUCTASE YDGI-RELATED"/>
    <property type="match status" value="1"/>
</dbReference>
<gene>
    <name evidence="4" type="ORF">CP373A1_00365</name>
</gene>
<evidence type="ECO:0000313" key="5">
    <source>
        <dbReference type="Proteomes" id="UP000092714"/>
    </source>
</evidence>
<dbReference type="InterPro" id="IPR029479">
    <property type="entry name" value="Nitroreductase"/>
</dbReference>
<organism evidence="4 5">
    <name type="scientific">Clostridium paraputrificum</name>
    <dbReference type="NCBI Taxonomy" id="29363"/>
    <lineage>
        <taxon>Bacteria</taxon>
        <taxon>Bacillati</taxon>
        <taxon>Bacillota</taxon>
        <taxon>Clostridia</taxon>
        <taxon>Eubacteriales</taxon>
        <taxon>Clostridiaceae</taxon>
        <taxon>Clostridium</taxon>
    </lineage>
</organism>
<dbReference type="Proteomes" id="UP000092714">
    <property type="component" value="Unassembled WGS sequence"/>
</dbReference>
<evidence type="ECO:0000256" key="1">
    <source>
        <dbReference type="ARBA" id="ARBA00007118"/>
    </source>
</evidence>
<dbReference type="EMBL" id="MAPZ01000009">
    <property type="protein sequence ID" value="OBY12448.1"/>
    <property type="molecule type" value="Genomic_DNA"/>
</dbReference>
<dbReference type="InterPro" id="IPR000415">
    <property type="entry name" value="Nitroreductase-like"/>
</dbReference>
<dbReference type="Gene3D" id="3.40.109.10">
    <property type="entry name" value="NADH Oxidase"/>
    <property type="match status" value="1"/>
</dbReference>
<protein>
    <submittedName>
        <fullName evidence="4">NAD(P)H nitroreductase</fullName>
    </submittedName>
</protein>
<comment type="similarity">
    <text evidence="1">Belongs to the nitroreductase family.</text>
</comment>
<accession>A0A1B8RUD9</accession>
<comment type="caution">
    <text evidence="4">The sequence shown here is derived from an EMBL/GenBank/DDBJ whole genome shotgun (WGS) entry which is preliminary data.</text>
</comment>
<dbReference type="RefSeq" id="WP_065254244.1">
    <property type="nucleotide sequence ID" value="NZ_JAQLCW010000010.1"/>
</dbReference>
<dbReference type="PANTHER" id="PTHR43673:SF10">
    <property type="entry name" value="NADH DEHYDROGENASE_NAD(P)H NITROREDUCTASE XCC3605-RELATED"/>
    <property type="match status" value="1"/>
</dbReference>
<keyword evidence="2" id="KW-0560">Oxidoreductase</keyword>
<evidence type="ECO:0000259" key="3">
    <source>
        <dbReference type="Pfam" id="PF00881"/>
    </source>
</evidence>
<dbReference type="GO" id="GO:0016491">
    <property type="term" value="F:oxidoreductase activity"/>
    <property type="evidence" value="ECO:0007669"/>
    <property type="project" value="UniProtKB-KW"/>
</dbReference>
<name>A0A1B8RUD9_9CLOT</name>
<evidence type="ECO:0000313" key="4">
    <source>
        <dbReference type="EMBL" id="OBY12448.1"/>
    </source>
</evidence>
<dbReference type="eggNOG" id="COG0778">
    <property type="taxonomic scope" value="Bacteria"/>
</dbReference>
<dbReference type="OrthoDB" id="9812105at2"/>
<dbReference type="SUPFAM" id="SSF55469">
    <property type="entry name" value="FMN-dependent nitroreductase-like"/>
    <property type="match status" value="1"/>
</dbReference>
<dbReference type="Pfam" id="PF00881">
    <property type="entry name" value="Nitroreductase"/>
    <property type="match status" value="1"/>
</dbReference>
<proteinExistence type="inferred from homology"/>
<dbReference type="AlphaFoldDB" id="A0A1B8RUD9"/>
<sequence>MNFFDLVSKRQSDRGYLDKKVDRELIEKIIEGARLAPSACNAQPWKFIVVDDENKKESLVKGLYDPLVGLNKFAIEAPVFIVVVAEKRNLVSGIGEKIKGMDYTSLDIGIACEHICLGAAELGLGTCMMGWFKEKLIKELLSIPKNREIKLVISLGYPSSDVTRRKIRKNVKDIINYNEY</sequence>